<feature type="domain" description="DUF7041" evidence="2">
    <location>
        <begin position="42"/>
        <end position="124"/>
    </location>
</feature>
<dbReference type="InterPro" id="IPR055469">
    <property type="entry name" value="DUF7041"/>
</dbReference>
<dbReference type="STRING" id="70415.A0A5S6Q648"/>
<name>A0A5S6Q648_TRIMR</name>
<organism evidence="3 4">
    <name type="scientific">Trichuris muris</name>
    <name type="common">Mouse whipworm</name>
    <dbReference type="NCBI Taxonomy" id="70415"/>
    <lineage>
        <taxon>Eukaryota</taxon>
        <taxon>Metazoa</taxon>
        <taxon>Ecdysozoa</taxon>
        <taxon>Nematoda</taxon>
        <taxon>Enoplea</taxon>
        <taxon>Dorylaimia</taxon>
        <taxon>Trichinellida</taxon>
        <taxon>Trichuridae</taxon>
        <taxon>Trichuris</taxon>
    </lineage>
</organism>
<proteinExistence type="predicted"/>
<feature type="region of interest" description="Disordered" evidence="1">
    <location>
        <begin position="1"/>
        <end position="20"/>
    </location>
</feature>
<evidence type="ECO:0000313" key="3">
    <source>
        <dbReference type="Proteomes" id="UP000046395"/>
    </source>
</evidence>
<protein>
    <submittedName>
        <fullName evidence="4">SCAN box domain-containing protein</fullName>
    </submittedName>
</protein>
<sequence length="300" mass="34128">MESSARQSPTNGDRVKKPSSLHGFQADAANDALHLNAVRVDLPQFDDDDVETWILMCENLMLEAGVRRQDTMFRKLLAKLPPHCFRAVKQLATQNPLSPDCYEQLTRRLRQRFALTDGERLQKLERLPSTLGDLKPSQLYGQLEALYPDEVDSPIVKEHFLKRLPQPLRLLCREWLVSSSLADVAVRADQHYTPDCDVFTTRAEAPPSTHDVPTQQDCDDLVAAATRFGQPHVRDSQACMTRPRLPNPRSSANARGRRRGTYFIDRWCRIHQRYGPQARNCMGDGCSFLRDMQGNGQDSQ</sequence>
<evidence type="ECO:0000313" key="4">
    <source>
        <dbReference type="WBParaSite" id="TMUE_0000002442.1"/>
    </source>
</evidence>
<keyword evidence="3" id="KW-1185">Reference proteome</keyword>
<dbReference type="WBParaSite" id="TMUE_0000002442.1">
    <property type="protein sequence ID" value="TMUE_0000002442.1"/>
    <property type="gene ID" value="WBGene00298282"/>
</dbReference>
<reference evidence="4" key="1">
    <citation type="submission" date="2019-12" db="UniProtKB">
        <authorList>
            <consortium name="WormBaseParasite"/>
        </authorList>
    </citation>
    <scope>IDENTIFICATION</scope>
</reference>
<evidence type="ECO:0000256" key="1">
    <source>
        <dbReference type="SAM" id="MobiDB-lite"/>
    </source>
</evidence>
<dbReference type="Pfam" id="PF23055">
    <property type="entry name" value="DUF7041"/>
    <property type="match status" value="1"/>
</dbReference>
<feature type="compositionally biased region" description="Polar residues" evidence="1">
    <location>
        <begin position="1"/>
        <end position="11"/>
    </location>
</feature>
<dbReference type="AlphaFoldDB" id="A0A5S6Q648"/>
<dbReference type="PANTHER" id="PTHR33327:SF3">
    <property type="entry name" value="RNA-DIRECTED DNA POLYMERASE"/>
    <property type="match status" value="1"/>
</dbReference>
<dbReference type="Proteomes" id="UP000046395">
    <property type="component" value="Unassembled WGS sequence"/>
</dbReference>
<accession>A0A5S6Q648</accession>
<evidence type="ECO:0000259" key="2">
    <source>
        <dbReference type="Pfam" id="PF23055"/>
    </source>
</evidence>
<dbReference type="PANTHER" id="PTHR33327">
    <property type="entry name" value="ENDONUCLEASE"/>
    <property type="match status" value="1"/>
</dbReference>